<feature type="compositionally biased region" description="Low complexity" evidence="1">
    <location>
        <begin position="201"/>
        <end position="276"/>
    </location>
</feature>
<dbReference type="Pfam" id="PF07179">
    <property type="entry name" value="SseB"/>
    <property type="match status" value="1"/>
</dbReference>
<accession>A0ABP8ESP3</accession>
<feature type="region of interest" description="Disordered" evidence="1">
    <location>
        <begin position="201"/>
        <end position="279"/>
    </location>
</feature>
<keyword evidence="4" id="KW-1185">Reference proteome</keyword>
<comment type="caution">
    <text evidence="3">The sequence shown here is derived from an EMBL/GenBank/DDBJ whole genome shotgun (WGS) entry which is preliminary data.</text>
</comment>
<evidence type="ECO:0000259" key="2">
    <source>
        <dbReference type="Pfam" id="PF07179"/>
    </source>
</evidence>
<evidence type="ECO:0000313" key="4">
    <source>
        <dbReference type="Proteomes" id="UP001499841"/>
    </source>
</evidence>
<gene>
    <name evidence="3" type="ORF">GCM10022262_13350</name>
</gene>
<sequence>MTATPPMLRQQEAVAAVSRWAVGQVAPGWDTLEVHLTARGQRWDVGLLTGRGGAELGRWVVPVEPGSPLEADATAMRESAYRHPMGTWFSAVVTLTPAGWPEPRMRLDTTFNYDDEPTYLLADQPRVGAADLLEDWVRFPRTRGATPAWARERAADAGVSLPFAPQPARPSTDAPPIVPASAADLLPRASAIAPAERIAAVAPSPGSPTSPSAASPAAMPPSSVAPAAASPSPGSPTSASTASPAAMPPSSISPASPSAASPAAVPPSSVAPADAPGRGLTERPAELALLFDRDGIPLSGGRRPQQRRGTVDGRATWRDLLASAGSPLAFVDGTGTWVAVRRAPGGEDVVVGVVTQTTAGGAPDVQVTTDVEPWRLADGDAALTVHYVSVAAPPEEVLAAAREGRVLSPGGRRGTPPDNAPLRAALDEHARRGDGRSLREVLRQAFGGLLVLDATGSRLDASPPQVVVGSVTAPDGTRGLPVFTRNAEVQQYRGDTPEGIFTLVQAAAATLEGAAADPAVRFVVVDPAGAAAVLPADLIRKALADGHNGAVKDLLTTTATREPAGTPSMQALFDALRADEGFLFVAERELDGRVQPVWLDEPDGRTLLVFTSPLEAAAYDDEAPMASGAGYRRLPVGWILEFLVQSRGDALRINPAGPSVDLSVAQVRHLLANPVTD</sequence>
<dbReference type="Proteomes" id="UP001499841">
    <property type="component" value="Unassembled WGS sequence"/>
</dbReference>
<organism evidence="3 4">
    <name type="scientific">Georgenia daeguensis</name>
    <dbReference type="NCBI Taxonomy" id="908355"/>
    <lineage>
        <taxon>Bacteria</taxon>
        <taxon>Bacillati</taxon>
        <taxon>Actinomycetota</taxon>
        <taxon>Actinomycetes</taxon>
        <taxon>Micrococcales</taxon>
        <taxon>Bogoriellaceae</taxon>
        <taxon>Georgenia</taxon>
    </lineage>
</organism>
<dbReference type="InterPro" id="IPR009839">
    <property type="entry name" value="SseB_N"/>
</dbReference>
<name>A0ABP8ESP3_9MICO</name>
<dbReference type="EMBL" id="BAABBA010000005">
    <property type="protein sequence ID" value="GAA4286976.1"/>
    <property type="molecule type" value="Genomic_DNA"/>
</dbReference>
<proteinExistence type="predicted"/>
<evidence type="ECO:0000256" key="1">
    <source>
        <dbReference type="SAM" id="MobiDB-lite"/>
    </source>
</evidence>
<reference evidence="4" key="1">
    <citation type="journal article" date="2019" name="Int. J. Syst. Evol. Microbiol.">
        <title>The Global Catalogue of Microorganisms (GCM) 10K type strain sequencing project: providing services to taxonomists for standard genome sequencing and annotation.</title>
        <authorList>
            <consortium name="The Broad Institute Genomics Platform"/>
            <consortium name="The Broad Institute Genome Sequencing Center for Infectious Disease"/>
            <person name="Wu L."/>
            <person name="Ma J."/>
        </authorList>
    </citation>
    <scope>NUCLEOTIDE SEQUENCE [LARGE SCALE GENOMIC DNA]</scope>
    <source>
        <strain evidence="4">JCM 17459</strain>
    </source>
</reference>
<dbReference type="RefSeq" id="WP_345039093.1">
    <property type="nucleotide sequence ID" value="NZ_BAABBA010000005.1"/>
</dbReference>
<protein>
    <recommendedName>
        <fullName evidence="2">SseB protein N-terminal domain-containing protein</fullName>
    </recommendedName>
</protein>
<feature type="domain" description="SseB protein N-terminal" evidence="2">
    <location>
        <begin position="422"/>
        <end position="540"/>
    </location>
</feature>
<evidence type="ECO:0000313" key="3">
    <source>
        <dbReference type="EMBL" id="GAA4286976.1"/>
    </source>
</evidence>